<feature type="transmembrane region" description="Helical" evidence="1">
    <location>
        <begin position="5"/>
        <end position="27"/>
    </location>
</feature>
<evidence type="ECO:0000313" key="2">
    <source>
        <dbReference type="EMBL" id="MCU6737369.1"/>
    </source>
</evidence>
<reference evidence="2 3" key="1">
    <citation type="journal article" date="2021" name="ISME Commun">
        <title>Automated analysis of genomic sequences facilitates high-throughput and comprehensive description of bacteria.</title>
        <authorList>
            <person name="Hitch T.C.A."/>
        </authorList>
    </citation>
    <scope>NUCLEOTIDE SEQUENCE [LARGE SCALE GENOMIC DNA]</scope>
    <source>
        <strain evidence="2 3">H4_15</strain>
    </source>
</reference>
<evidence type="ECO:0000256" key="1">
    <source>
        <dbReference type="SAM" id="Phobius"/>
    </source>
</evidence>
<proteinExistence type="predicted"/>
<name>A0ABT2SRC9_9FIRM</name>
<gene>
    <name evidence="2" type="ORF">OCV55_01555</name>
</gene>
<sequence length="59" mass="6716">MKKGIIITVILFLLAMIFLSGSIGVFFEPVEVFNKAIVVAILIIAFIICCLYRKNKKRR</sequence>
<evidence type="ECO:0000313" key="3">
    <source>
        <dbReference type="Proteomes" id="UP001208364"/>
    </source>
</evidence>
<organism evidence="2 3">
    <name type="scientific">[Clostridium] ammoniilyticum</name>
    <dbReference type="NCBI Taxonomy" id="2981784"/>
    <lineage>
        <taxon>Bacteria</taxon>
        <taxon>Bacillati</taxon>
        <taxon>Bacillota</taxon>
        <taxon>Erysipelotrichia</taxon>
        <taxon>Erysipelotrichales</taxon>
        <taxon>Coprobacillaceae</taxon>
        <taxon>Faecalibacillus</taxon>
    </lineage>
</organism>
<feature type="transmembrane region" description="Helical" evidence="1">
    <location>
        <begin position="33"/>
        <end position="52"/>
    </location>
</feature>
<keyword evidence="3" id="KW-1185">Reference proteome</keyword>
<keyword evidence="1" id="KW-0472">Membrane</keyword>
<protein>
    <submittedName>
        <fullName evidence="2">Uncharacterized protein</fullName>
    </submittedName>
</protein>
<dbReference type="EMBL" id="JAOQJR010000001">
    <property type="protein sequence ID" value="MCU6737369.1"/>
    <property type="molecule type" value="Genomic_DNA"/>
</dbReference>
<dbReference type="RefSeq" id="WP_147579606.1">
    <property type="nucleotide sequence ID" value="NZ_JAOQJR010000001.1"/>
</dbReference>
<accession>A0ABT2SRC9</accession>
<keyword evidence="1" id="KW-1133">Transmembrane helix</keyword>
<dbReference type="Proteomes" id="UP001208364">
    <property type="component" value="Unassembled WGS sequence"/>
</dbReference>
<comment type="caution">
    <text evidence="2">The sequence shown here is derived from an EMBL/GenBank/DDBJ whole genome shotgun (WGS) entry which is preliminary data.</text>
</comment>
<keyword evidence="1" id="KW-0812">Transmembrane</keyword>